<dbReference type="Proteomes" id="UP000756860">
    <property type="component" value="Unassembled WGS sequence"/>
</dbReference>
<evidence type="ECO:0000259" key="5">
    <source>
        <dbReference type="PROSITE" id="PS51379"/>
    </source>
</evidence>
<dbReference type="PROSITE" id="PS51379">
    <property type="entry name" value="4FE4S_FER_2"/>
    <property type="match status" value="2"/>
</dbReference>
<reference evidence="6 7" key="1">
    <citation type="submission" date="2021-05" db="EMBL/GenBank/DDBJ databases">
        <title>The draft genome of Geobacter luticola JCM 17780.</title>
        <authorList>
            <person name="Xu Z."/>
            <person name="Masuda Y."/>
            <person name="Itoh H."/>
            <person name="Senoo K."/>
        </authorList>
    </citation>
    <scope>NUCLEOTIDE SEQUENCE [LARGE SCALE GENOMIC DNA]</scope>
    <source>
        <strain evidence="6 7">JCM 17780</strain>
    </source>
</reference>
<accession>A0ABS5SCW1</accession>
<gene>
    <name evidence="6" type="ORF">KI810_09125</name>
</gene>
<dbReference type="InterPro" id="IPR017896">
    <property type="entry name" value="4Fe4S_Fe-S-bd"/>
</dbReference>
<protein>
    <submittedName>
        <fullName evidence="6">Ferredoxin family protein</fullName>
    </submittedName>
</protein>
<dbReference type="EMBL" id="JAHCVK010000003">
    <property type="protein sequence ID" value="MBT0653216.1"/>
    <property type="molecule type" value="Genomic_DNA"/>
</dbReference>
<comment type="caution">
    <text evidence="6">The sequence shown here is derived from an EMBL/GenBank/DDBJ whole genome shotgun (WGS) entry which is preliminary data.</text>
</comment>
<evidence type="ECO:0000313" key="7">
    <source>
        <dbReference type="Proteomes" id="UP000756860"/>
    </source>
</evidence>
<dbReference type="PANTHER" id="PTHR43687:SF2">
    <property type="entry name" value="FERREDOXIN 3"/>
    <property type="match status" value="1"/>
</dbReference>
<evidence type="ECO:0000256" key="2">
    <source>
        <dbReference type="ARBA" id="ARBA00022723"/>
    </source>
</evidence>
<sequence>MKEWRGILREEIQWYPSIDAEKCIGCKACVEFCKNDVLEFDEDTAKTRVKNPYNCVVECRTCARLCPTGAITFPDEEAFIAYIREKLTKINKTSA</sequence>
<dbReference type="RefSeq" id="WP_214175223.1">
    <property type="nucleotide sequence ID" value="NZ_JAHCVK010000003.1"/>
</dbReference>
<dbReference type="PANTHER" id="PTHR43687">
    <property type="entry name" value="ADENYLYLSULFATE REDUCTASE, BETA SUBUNIT"/>
    <property type="match status" value="1"/>
</dbReference>
<evidence type="ECO:0000256" key="3">
    <source>
        <dbReference type="ARBA" id="ARBA00023004"/>
    </source>
</evidence>
<keyword evidence="2" id="KW-0479">Metal-binding</keyword>
<dbReference type="SUPFAM" id="SSF54862">
    <property type="entry name" value="4Fe-4S ferredoxins"/>
    <property type="match status" value="1"/>
</dbReference>
<evidence type="ECO:0000256" key="4">
    <source>
        <dbReference type="ARBA" id="ARBA00023014"/>
    </source>
</evidence>
<keyword evidence="7" id="KW-1185">Reference proteome</keyword>
<dbReference type="InterPro" id="IPR050572">
    <property type="entry name" value="Fe-S_Ferredoxin"/>
</dbReference>
<keyword evidence="4" id="KW-0411">Iron-sulfur</keyword>
<dbReference type="Pfam" id="PF12838">
    <property type="entry name" value="Fer4_7"/>
    <property type="match status" value="1"/>
</dbReference>
<feature type="domain" description="4Fe-4S ferredoxin-type" evidence="5">
    <location>
        <begin position="14"/>
        <end position="43"/>
    </location>
</feature>
<dbReference type="Gene3D" id="3.30.70.20">
    <property type="match status" value="1"/>
</dbReference>
<proteinExistence type="predicted"/>
<name>A0ABS5SCW1_9BACT</name>
<keyword evidence="3" id="KW-0408">Iron</keyword>
<evidence type="ECO:0000256" key="1">
    <source>
        <dbReference type="ARBA" id="ARBA00022485"/>
    </source>
</evidence>
<organism evidence="6 7">
    <name type="scientific">Geomobilimonas luticola</name>
    <dbReference type="NCBI Taxonomy" id="1114878"/>
    <lineage>
        <taxon>Bacteria</taxon>
        <taxon>Pseudomonadati</taxon>
        <taxon>Thermodesulfobacteriota</taxon>
        <taxon>Desulfuromonadia</taxon>
        <taxon>Geobacterales</taxon>
        <taxon>Geobacteraceae</taxon>
        <taxon>Geomobilimonas</taxon>
    </lineage>
</organism>
<feature type="domain" description="4Fe-4S ferredoxin-type" evidence="5">
    <location>
        <begin position="45"/>
        <end position="76"/>
    </location>
</feature>
<keyword evidence="1" id="KW-0004">4Fe-4S</keyword>
<evidence type="ECO:0000313" key="6">
    <source>
        <dbReference type="EMBL" id="MBT0653216.1"/>
    </source>
</evidence>